<name>Q5W2Q3_SACIS</name>
<geneLocation type="plasmid" evidence="1">
    <name>pHVE14</name>
</geneLocation>
<organism evidence="1">
    <name type="scientific">Saccharolobus islandicus</name>
    <name type="common">Sulfolobus islandicus</name>
    <dbReference type="NCBI Taxonomy" id="43080"/>
    <lineage>
        <taxon>Archaea</taxon>
        <taxon>Thermoproteota</taxon>
        <taxon>Thermoprotei</taxon>
        <taxon>Sulfolobales</taxon>
        <taxon>Sulfolobaceae</taxon>
        <taxon>Saccharolobus</taxon>
    </lineage>
</organism>
<protein>
    <submittedName>
        <fullName evidence="1">Uncharacterized protein</fullName>
    </submittedName>
</protein>
<dbReference type="RefSeq" id="WP_011225204.1">
    <property type="nucleotide sequence ID" value="NC_006425.1"/>
</dbReference>
<proteinExistence type="predicted"/>
<dbReference type="EMBL" id="AJ748324">
    <property type="protein sequence ID" value="CAG38243.1"/>
    <property type="molecule type" value="Genomic_DNA"/>
</dbReference>
<keyword evidence="1" id="KW-0614">Plasmid</keyword>
<evidence type="ECO:0000313" key="1">
    <source>
        <dbReference type="EMBL" id="CAG38243.1"/>
    </source>
</evidence>
<accession>Q5W2Q3</accession>
<dbReference type="AlphaFoldDB" id="Q5W2Q3"/>
<sequence>MEVISRKGYTIDELSSSMTDEEYKKALEFYRFLMAITKCTQGILNIERKKLIDLAAALMGCSPLEAHNILMKMRSYGWIKVLDKDYIILTSSPP</sequence>
<reference evidence="1" key="1">
    <citation type="journal article" date="2004" name="Archaea">
        <title>Genomic comparison of archaeal conjugative plasmids from Sulfolobus.</title>
        <authorList>
            <person name="Greve B."/>
            <person name="Jensen S."/>
            <person name="Bruegger K."/>
            <person name="Zillig W."/>
            <person name="Garrett R.A."/>
        </authorList>
    </citation>
    <scope>NUCLEOTIDE SEQUENCE [LARGE SCALE GENOMIC DNA]</scope>
    <source>
        <plasmid evidence="1">pHVE14</plasmid>
    </source>
</reference>